<accession>A0A6A7C505</accession>
<evidence type="ECO:0000313" key="3">
    <source>
        <dbReference type="Proteomes" id="UP000799421"/>
    </source>
</evidence>
<organism evidence="2 3">
    <name type="scientific">Piedraia hortae CBS 480.64</name>
    <dbReference type="NCBI Taxonomy" id="1314780"/>
    <lineage>
        <taxon>Eukaryota</taxon>
        <taxon>Fungi</taxon>
        <taxon>Dikarya</taxon>
        <taxon>Ascomycota</taxon>
        <taxon>Pezizomycotina</taxon>
        <taxon>Dothideomycetes</taxon>
        <taxon>Dothideomycetidae</taxon>
        <taxon>Capnodiales</taxon>
        <taxon>Piedraiaceae</taxon>
        <taxon>Piedraia</taxon>
    </lineage>
</organism>
<name>A0A6A7C505_9PEZI</name>
<dbReference type="OrthoDB" id="5367448at2759"/>
<keyword evidence="3" id="KW-1185">Reference proteome</keyword>
<proteinExistence type="predicted"/>
<dbReference type="EMBL" id="MU005968">
    <property type="protein sequence ID" value="KAF2862035.1"/>
    <property type="molecule type" value="Genomic_DNA"/>
</dbReference>
<reference evidence="2" key="1">
    <citation type="journal article" date="2020" name="Stud. Mycol.">
        <title>101 Dothideomycetes genomes: a test case for predicting lifestyles and emergence of pathogens.</title>
        <authorList>
            <person name="Haridas S."/>
            <person name="Albert R."/>
            <person name="Binder M."/>
            <person name="Bloem J."/>
            <person name="Labutti K."/>
            <person name="Salamov A."/>
            <person name="Andreopoulos B."/>
            <person name="Baker S."/>
            <person name="Barry K."/>
            <person name="Bills G."/>
            <person name="Bluhm B."/>
            <person name="Cannon C."/>
            <person name="Castanera R."/>
            <person name="Culley D."/>
            <person name="Daum C."/>
            <person name="Ezra D."/>
            <person name="Gonzalez J."/>
            <person name="Henrissat B."/>
            <person name="Kuo A."/>
            <person name="Liang C."/>
            <person name="Lipzen A."/>
            <person name="Lutzoni F."/>
            <person name="Magnuson J."/>
            <person name="Mondo S."/>
            <person name="Nolan M."/>
            <person name="Ohm R."/>
            <person name="Pangilinan J."/>
            <person name="Park H.-J."/>
            <person name="Ramirez L."/>
            <person name="Alfaro M."/>
            <person name="Sun H."/>
            <person name="Tritt A."/>
            <person name="Yoshinaga Y."/>
            <person name="Zwiers L.-H."/>
            <person name="Turgeon B."/>
            <person name="Goodwin S."/>
            <person name="Spatafora J."/>
            <person name="Crous P."/>
            <person name="Grigoriev I."/>
        </authorList>
    </citation>
    <scope>NUCLEOTIDE SEQUENCE</scope>
    <source>
        <strain evidence="2">CBS 480.64</strain>
    </source>
</reference>
<evidence type="ECO:0000256" key="1">
    <source>
        <dbReference type="SAM" id="MobiDB-lite"/>
    </source>
</evidence>
<sequence>MTSILRPTSNRAVHLKLTPRPSSLGESREIYRLLSQLGQIEHFSNLKYDTIPVPNAIIVIFRDESAAKECLRLSPIKLRMERLSHSSTETTLENQYLSSPSEPGPKTIQIMSNPAFISFKDQLRHAPYHGAYDLDGKRIDQRELIKSVPHAGLSVVNWRVGQRPWRRIRQERESSASFPGSGSHRKALRELLRN</sequence>
<dbReference type="Proteomes" id="UP000799421">
    <property type="component" value="Unassembled WGS sequence"/>
</dbReference>
<feature type="region of interest" description="Disordered" evidence="1">
    <location>
        <begin position="171"/>
        <end position="194"/>
    </location>
</feature>
<gene>
    <name evidence="2" type="ORF">K470DRAFT_213666</name>
</gene>
<evidence type="ECO:0000313" key="2">
    <source>
        <dbReference type="EMBL" id="KAF2862035.1"/>
    </source>
</evidence>
<dbReference type="AlphaFoldDB" id="A0A6A7C505"/>
<protein>
    <submittedName>
        <fullName evidence="2">Uncharacterized protein</fullName>
    </submittedName>
</protein>